<reference evidence="8" key="1">
    <citation type="journal article" date="2015" name="Genome Announc.">
        <title>Genome sequence of the AIDS-associated pathogen Penicillium marneffei (ATCC18224) and its near taxonomic relative Talaromyces stipitatus (ATCC10500).</title>
        <authorList>
            <person name="Nierman W.C."/>
            <person name="Fedorova-Abrams N.D."/>
            <person name="Andrianopoulos A."/>
        </authorList>
    </citation>
    <scope>NUCLEOTIDE SEQUENCE [LARGE SCALE GENOMIC DNA]</scope>
    <source>
        <strain evidence="8">ATCC 10500 / CBS 375.48 / QM 6759 / NRRL 1006</strain>
    </source>
</reference>
<evidence type="ECO:0000256" key="2">
    <source>
        <dbReference type="ARBA" id="ARBA00022448"/>
    </source>
</evidence>
<feature type="transmembrane region" description="Helical" evidence="6">
    <location>
        <begin position="405"/>
        <end position="423"/>
    </location>
</feature>
<dbReference type="VEuPathDB" id="FungiDB:TSTA_015010"/>
<feature type="transmembrane region" description="Helical" evidence="6">
    <location>
        <begin position="166"/>
        <end position="185"/>
    </location>
</feature>
<dbReference type="PANTHER" id="PTHR45649:SF1">
    <property type="entry name" value="TRANSPORTER, PUTATIVE (EUROFUNG)-RELATED"/>
    <property type="match status" value="1"/>
</dbReference>
<sequence>MEALKMNNWNHHSASREIGMSRSAKRQDEAQLARLGKREVLTRNFGFMAVLGFSATILMTWEGILSGGPAGTVYGYFFVWTGLAATYSMLSEMASMAPTTGGQYHWCSMLAPKSTSKFSSYVTGWLTVVGWQASYAATCYISGVMIQGIIILMHPDYIPHAWHTTLLSWAIVAFSVMINVVGGSLLPRFEGLILVIHVLGFFAVLIPLVYMADHNSAQYVFTTWQNSGEWPTQTLSTFVGMIGTVFSFAGGDAAVHMAEETKNPQKLIPVSLMSSLLINGILGFAMLLATLFCIGDLQAAIHTPTGFPFIEIFYQVTKSRGSACAMSSIMVFLPICAMTGVLATASRQFWAFSRDRGVPGWRIWSRVSESTNIPVNSVWLTAVISMLLGLIPLGSSVAFNDLTSMSTSGLYLSYIVCCILLLWRRCTGGIMEMNDYRSRNSSGVVSEADEDIINTAGAKIVWGPFHLKGIFGIVANIVAIAYLLIVTFFSFFPPTAKITASTMNYSACGTVGVMLLSILYYVLRARKVFEGPIIEL</sequence>
<feature type="transmembrane region" description="Helical" evidence="6">
    <location>
        <begin position="329"/>
        <end position="352"/>
    </location>
</feature>
<dbReference type="Proteomes" id="UP000001745">
    <property type="component" value="Unassembled WGS sequence"/>
</dbReference>
<feature type="transmembrane region" description="Helical" evidence="6">
    <location>
        <begin position="192"/>
        <end position="212"/>
    </location>
</feature>
<dbReference type="Pfam" id="PF13520">
    <property type="entry name" value="AA_permease_2"/>
    <property type="match status" value="1"/>
</dbReference>
<feature type="transmembrane region" description="Helical" evidence="6">
    <location>
        <begin position="276"/>
        <end position="301"/>
    </location>
</feature>
<protein>
    <submittedName>
        <fullName evidence="7">Amino acid transporter, putative</fullName>
    </submittedName>
</protein>
<dbReference type="OMA" id="SATILMT"/>
<dbReference type="PhylomeDB" id="B8MHT2"/>
<evidence type="ECO:0000256" key="4">
    <source>
        <dbReference type="ARBA" id="ARBA00022989"/>
    </source>
</evidence>
<feature type="transmembrane region" description="Helical" evidence="6">
    <location>
        <begin position="135"/>
        <end position="154"/>
    </location>
</feature>
<dbReference type="STRING" id="441959.B8MHT2"/>
<keyword evidence="5 6" id="KW-0472">Membrane</keyword>
<keyword evidence="8" id="KW-1185">Reference proteome</keyword>
<evidence type="ECO:0000313" key="8">
    <source>
        <dbReference type="Proteomes" id="UP000001745"/>
    </source>
</evidence>
<gene>
    <name evidence="7" type="ORF">TSTA_015010</name>
</gene>
<dbReference type="InterPro" id="IPR002293">
    <property type="entry name" value="AA/rel_permease1"/>
</dbReference>
<dbReference type="EMBL" id="EQ962656">
    <property type="protein sequence ID" value="EED16412.1"/>
    <property type="molecule type" value="Genomic_DNA"/>
</dbReference>
<dbReference type="eggNOG" id="KOG1289">
    <property type="taxonomic scope" value="Eukaryota"/>
</dbReference>
<dbReference type="GeneID" id="8106243"/>
<evidence type="ECO:0000256" key="6">
    <source>
        <dbReference type="SAM" id="Phobius"/>
    </source>
</evidence>
<comment type="subcellular location">
    <subcellularLocation>
        <location evidence="1">Membrane</location>
        <topology evidence="1">Multi-pass membrane protein</topology>
    </subcellularLocation>
</comment>
<feature type="transmembrane region" description="Helical" evidence="6">
    <location>
        <begin position="469"/>
        <end position="492"/>
    </location>
</feature>
<dbReference type="AlphaFoldDB" id="B8MHT2"/>
<feature type="transmembrane region" description="Helical" evidence="6">
    <location>
        <begin position="504"/>
        <end position="523"/>
    </location>
</feature>
<evidence type="ECO:0000256" key="3">
    <source>
        <dbReference type="ARBA" id="ARBA00022692"/>
    </source>
</evidence>
<accession>B8MHT2</accession>
<proteinExistence type="predicted"/>
<evidence type="ECO:0000313" key="7">
    <source>
        <dbReference type="EMBL" id="EED16412.1"/>
    </source>
</evidence>
<evidence type="ECO:0000256" key="1">
    <source>
        <dbReference type="ARBA" id="ARBA00004141"/>
    </source>
</evidence>
<dbReference type="Gene3D" id="1.20.1740.10">
    <property type="entry name" value="Amino acid/polyamine transporter I"/>
    <property type="match status" value="1"/>
</dbReference>
<keyword evidence="3 6" id="KW-0812">Transmembrane</keyword>
<feature type="transmembrane region" description="Helical" evidence="6">
    <location>
        <begin position="232"/>
        <end position="255"/>
    </location>
</feature>
<keyword evidence="4 6" id="KW-1133">Transmembrane helix</keyword>
<name>B8MHT2_TALSN</name>
<keyword evidence="2" id="KW-0813">Transport</keyword>
<dbReference type="GO" id="GO:0016020">
    <property type="term" value="C:membrane"/>
    <property type="evidence" value="ECO:0007669"/>
    <property type="project" value="UniProtKB-SubCell"/>
</dbReference>
<organism evidence="7 8">
    <name type="scientific">Talaromyces stipitatus (strain ATCC 10500 / CBS 375.48 / QM 6759 / NRRL 1006)</name>
    <name type="common">Penicillium stipitatum</name>
    <dbReference type="NCBI Taxonomy" id="441959"/>
    <lineage>
        <taxon>Eukaryota</taxon>
        <taxon>Fungi</taxon>
        <taxon>Dikarya</taxon>
        <taxon>Ascomycota</taxon>
        <taxon>Pezizomycotina</taxon>
        <taxon>Eurotiomycetes</taxon>
        <taxon>Eurotiomycetidae</taxon>
        <taxon>Eurotiales</taxon>
        <taxon>Trichocomaceae</taxon>
        <taxon>Talaromyces</taxon>
        <taxon>Talaromyces sect. Talaromyces</taxon>
    </lineage>
</organism>
<feature type="transmembrane region" description="Helical" evidence="6">
    <location>
        <begin position="373"/>
        <end position="393"/>
    </location>
</feature>
<feature type="transmembrane region" description="Helical" evidence="6">
    <location>
        <begin position="44"/>
        <end position="61"/>
    </location>
</feature>
<feature type="transmembrane region" description="Helical" evidence="6">
    <location>
        <begin position="73"/>
        <end position="90"/>
    </location>
</feature>
<dbReference type="RefSeq" id="XP_002483646.1">
    <property type="nucleotide sequence ID" value="XM_002483601.1"/>
</dbReference>
<dbReference type="PANTHER" id="PTHR45649">
    <property type="entry name" value="AMINO-ACID PERMEASE BAT1"/>
    <property type="match status" value="1"/>
</dbReference>
<evidence type="ECO:0000256" key="5">
    <source>
        <dbReference type="ARBA" id="ARBA00023136"/>
    </source>
</evidence>
<dbReference type="GO" id="GO:0022857">
    <property type="term" value="F:transmembrane transporter activity"/>
    <property type="evidence" value="ECO:0007669"/>
    <property type="project" value="InterPro"/>
</dbReference>
<dbReference type="OrthoDB" id="3257095at2759"/>
<dbReference type="InParanoid" id="B8MHT2"/>
<dbReference type="HOGENOM" id="CLU_004495_6_1_1"/>